<dbReference type="KEGG" id="dma:DMR_23360"/>
<feature type="domain" description="Endonuclease GajA/Old nuclease/RecF-like AAA" evidence="1">
    <location>
        <begin position="11"/>
        <end position="409"/>
    </location>
</feature>
<dbReference type="Proteomes" id="UP000009071">
    <property type="component" value="Chromosome"/>
</dbReference>
<dbReference type="InterPro" id="IPR027417">
    <property type="entry name" value="P-loop_NTPase"/>
</dbReference>
<dbReference type="InterPro" id="IPR051396">
    <property type="entry name" value="Bact_Antivir_Def_Nuclease"/>
</dbReference>
<dbReference type="Pfam" id="PF20469">
    <property type="entry name" value="OLD-like_TOPRIM"/>
    <property type="match status" value="1"/>
</dbReference>
<evidence type="ECO:0000259" key="1">
    <source>
        <dbReference type="Pfam" id="PF13175"/>
    </source>
</evidence>
<dbReference type="InterPro" id="IPR041685">
    <property type="entry name" value="AAA_GajA/Old/RecF-like"/>
</dbReference>
<evidence type="ECO:0000259" key="2">
    <source>
        <dbReference type="Pfam" id="PF20469"/>
    </source>
</evidence>
<dbReference type="SUPFAM" id="SSF52540">
    <property type="entry name" value="P-loop containing nucleoside triphosphate hydrolases"/>
    <property type="match status" value="1"/>
</dbReference>
<dbReference type="EMBL" id="AP010904">
    <property type="protein sequence ID" value="BAH75827.1"/>
    <property type="molecule type" value="Genomic_DNA"/>
</dbReference>
<dbReference type="InterPro" id="IPR034139">
    <property type="entry name" value="TOPRIM_OLD"/>
</dbReference>
<dbReference type="Pfam" id="PF13175">
    <property type="entry name" value="AAA_15"/>
    <property type="match status" value="1"/>
</dbReference>
<dbReference type="PROSITE" id="PS00018">
    <property type="entry name" value="EF_HAND_1"/>
    <property type="match status" value="1"/>
</dbReference>
<keyword evidence="4" id="KW-1185">Reference proteome</keyword>
<dbReference type="eggNOG" id="COG3593">
    <property type="taxonomic scope" value="Bacteria"/>
</dbReference>
<gene>
    <name evidence="3" type="ordered locus">DMR_23360</name>
</gene>
<sequence>MLAKKYEVISMRLHSLCLRNFRRIKQATILFGDTTFLIGPNNVGKSTVLAAIGCLLSVSESLSEFDYNCEGEVCAEEIVDKCTECSIEAEFRNLPVEANSWRGFKGRLIRYETKNENDSGLSVVFRKSFSKSSKSCIREMKCYSRVKKSEFENIVKARDLIDRGIDSELVEELFPELDKKLSKAQLEKLEEINDIWIVDDSGVSEWVNNPGGIHSVVISKLPLYIKIPAEHSAAALDQKSGELATFMNELFREIREASDNYGKAVKYLALLAEELNPEDQESEFSRMMDDLNGVINSVFPESKLHATASLNDADKSLVPVFTINMSSNVKTPVAYQGTGMIRSAIFALLKFRHEWIHKRKGLSRPLIIGFEEPEIYLHPNAANQMRDTIYDLSIGSSQIICTSHSPYMIDLSRKPCQVLNRMSVVDGAVCVVPFNVSDAYLNLVDKDRTYVKMLIKMDDYISRVFFAKKVIIVEGDTEDIVLRETFSRLPADVKARVYADVQVVNRPLQKAVSGYSPPQMMAMGMIPQHRPLTTMTMAK</sequence>
<dbReference type="HOGENOM" id="CLU_017618_2_1_7"/>
<dbReference type="AlphaFoldDB" id="C4XSY5"/>
<reference evidence="3 4" key="1">
    <citation type="journal article" date="2009" name="Genome Res.">
        <title>Whole genome sequence of Desulfovibrio magneticus strain RS-1 revealed common gene clusters in magnetotactic bacteria.</title>
        <authorList>
            <person name="Nakazawa H."/>
            <person name="Arakaki A."/>
            <person name="Narita-Yamada S."/>
            <person name="Yashiro I."/>
            <person name="Jinno K."/>
            <person name="Aoki N."/>
            <person name="Tsuruyama A."/>
            <person name="Okamura Y."/>
            <person name="Tanikawa S."/>
            <person name="Fujita N."/>
            <person name="Takeyama H."/>
            <person name="Matsunaga T."/>
        </authorList>
    </citation>
    <scope>NUCLEOTIDE SEQUENCE [LARGE SCALE GENOMIC DNA]</scope>
    <source>
        <strain evidence="4">ATCC 700980 / DSM 13731 / RS-1</strain>
    </source>
</reference>
<dbReference type="eggNOG" id="COG0497">
    <property type="taxonomic scope" value="Bacteria"/>
</dbReference>
<name>C4XSY5_SOLM1</name>
<feature type="domain" description="OLD protein-like TOPRIM" evidence="2">
    <location>
        <begin position="465"/>
        <end position="493"/>
    </location>
</feature>
<dbReference type="InterPro" id="IPR018247">
    <property type="entry name" value="EF_Hand_1_Ca_BS"/>
</dbReference>
<dbReference type="PANTHER" id="PTHR43581:SF4">
    <property type="entry name" value="ATP_GTP PHOSPHATASE"/>
    <property type="match status" value="1"/>
</dbReference>
<dbReference type="STRING" id="573370.DMR_23360"/>
<dbReference type="PANTHER" id="PTHR43581">
    <property type="entry name" value="ATP/GTP PHOSPHATASE"/>
    <property type="match status" value="1"/>
</dbReference>
<protein>
    <submittedName>
        <fullName evidence="3">Uncharacterized protein</fullName>
    </submittedName>
</protein>
<dbReference type="Gene3D" id="3.40.50.300">
    <property type="entry name" value="P-loop containing nucleotide triphosphate hydrolases"/>
    <property type="match status" value="1"/>
</dbReference>
<organism evidence="3 4">
    <name type="scientific">Solidesulfovibrio magneticus (strain ATCC 700980 / DSM 13731 / RS-1)</name>
    <name type="common">Desulfovibrio magneticus</name>
    <dbReference type="NCBI Taxonomy" id="573370"/>
    <lineage>
        <taxon>Bacteria</taxon>
        <taxon>Pseudomonadati</taxon>
        <taxon>Thermodesulfobacteriota</taxon>
        <taxon>Desulfovibrionia</taxon>
        <taxon>Desulfovibrionales</taxon>
        <taxon>Desulfovibrionaceae</taxon>
        <taxon>Solidesulfovibrio</taxon>
    </lineage>
</organism>
<proteinExistence type="predicted"/>
<evidence type="ECO:0000313" key="4">
    <source>
        <dbReference type="Proteomes" id="UP000009071"/>
    </source>
</evidence>
<accession>C4XSY5</accession>
<evidence type="ECO:0000313" key="3">
    <source>
        <dbReference type="EMBL" id="BAH75827.1"/>
    </source>
</evidence>